<dbReference type="AlphaFoldDB" id="A0A813S3A5"/>
<reference evidence="2" key="1">
    <citation type="submission" date="2021-02" db="EMBL/GenBank/DDBJ databases">
        <authorList>
            <person name="Nowell W R."/>
        </authorList>
    </citation>
    <scope>NUCLEOTIDE SEQUENCE</scope>
</reference>
<feature type="transmembrane region" description="Helical" evidence="1">
    <location>
        <begin position="14"/>
        <end position="32"/>
    </location>
</feature>
<dbReference type="OrthoDB" id="10045017at2759"/>
<organism evidence="2 4">
    <name type="scientific">Adineta ricciae</name>
    <name type="common">Rotifer</name>
    <dbReference type="NCBI Taxonomy" id="249248"/>
    <lineage>
        <taxon>Eukaryota</taxon>
        <taxon>Metazoa</taxon>
        <taxon>Spiralia</taxon>
        <taxon>Gnathifera</taxon>
        <taxon>Rotifera</taxon>
        <taxon>Eurotatoria</taxon>
        <taxon>Bdelloidea</taxon>
        <taxon>Adinetida</taxon>
        <taxon>Adinetidae</taxon>
        <taxon>Adineta</taxon>
    </lineage>
</organism>
<evidence type="ECO:0000256" key="1">
    <source>
        <dbReference type="SAM" id="Phobius"/>
    </source>
</evidence>
<keyword evidence="1" id="KW-1133">Transmembrane helix</keyword>
<dbReference type="GO" id="GO:0046921">
    <property type="term" value="F:alpha-(1-&gt;6)-fucosyltransferase activity"/>
    <property type="evidence" value="ECO:0007669"/>
    <property type="project" value="TreeGrafter"/>
</dbReference>
<keyword evidence="4" id="KW-1185">Reference proteome</keyword>
<proteinExistence type="predicted"/>
<evidence type="ECO:0000313" key="4">
    <source>
        <dbReference type="Proteomes" id="UP000663828"/>
    </source>
</evidence>
<gene>
    <name evidence="3" type="ORF">EDS130_LOCUS26212</name>
    <name evidence="2" type="ORF">XAT740_LOCUS2408</name>
</gene>
<keyword evidence="1" id="KW-0812">Transmembrane</keyword>
<dbReference type="PANTHER" id="PTHR13132">
    <property type="entry name" value="ALPHA- 1,6 -FUCOSYLTRANSFERASE"/>
    <property type="match status" value="1"/>
</dbReference>
<comment type="caution">
    <text evidence="2">The sequence shown here is derived from an EMBL/GenBank/DDBJ whole genome shotgun (WGS) entry which is preliminary data.</text>
</comment>
<keyword evidence="1" id="KW-0472">Membrane</keyword>
<evidence type="ECO:0000313" key="3">
    <source>
        <dbReference type="EMBL" id="CAF1217190.1"/>
    </source>
</evidence>
<evidence type="ECO:0000313" key="2">
    <source>
        <dbReference type="EMBL" id="CAF0789536.1"/>
    </source>
</evidence>
<dbReference type="EMBL" id="CAJNOJ010000158">
    <property type="protein sequence ID" value="CAF1217190.1"/>
    <property type="molecule type" value="Genomic_DNA"/>
</dbReference>
<dbReference type="Proteomes" id="UP000663852">
    <property type="component" value="Unassembled WGS sequence"/>
</dbReference>
<dbReference type="EMBL" id="CAJNOR010000083">
    <property type="protein sequence ID" value="CAF0789536.1"/>
    <property type="molecule type" value="Genomic_DNA"/>
</dbReference>
<dbReference type="GO" id="GO:0006487">
    <property type="term" value="P:protein N-linked glycosylation"/>
    <property type="evidence" value="ECO:0007669"/>
    <property type="project" value="TreeGrafter"/>
</dbReference>
<dbReference type="Proteomes" id="UP000663828">
    <property type="component" value="Unassembled WGS sequence"/>
</dbReference>
<dbReference type="PANTHER" id="PTHR13132:SF29">
    <property type="entry name" value="ALPHA-(1,6)-FUCOSYLTRANSFERASE"/>
    <property type="match status" value="1"/>
</dbReference>
<dbReference type="Gene3D" id="3.40.50.11350">
    <property type="match status" value="1"/>
</dbReference>
<accession>A0A813S3A5</accession>
<name>A0A813S3A5_ADIRI</name>
<sequence length="412" mass="48373">MIFMRNNLIHVRKFILPTLSFGIILFAYHYFYKSSYNLLDLTTSNKLIPSNASRDQHNGTYLWSLRLADETYFRIASLLPCRTAEYARGSQRYQMSTCSNSSTNEFTIANTLQAQKWLFDHQHPRNCSNKRFAIIRKFAWSGFGSTIHQIAWAFGKALTDDRIGVYETPGDWIYGNCKSINPDCFFLPITNCSVPTVVDGTRTIYINANIGQWKDPVHPPVFQNRTFNWYRAQLVFYLMRYKPETLIEVQKIINASWKTSSIDSYRPFIAVYVRRSDKIIGREMDRAYPLKDYFDLFDADARRANVSNIYVNSEDPKAFDEFVQLNRQKQGYYKLFSIKARKNIVFSLLLRMPRNQRGQIIYEFLTDLFIEANADLHAGTLTSNWCRLVDEWRLTLGKATIYYTPEKKYLFR</sequence>
<protein>
    <submittedName>
        <fullName evidence="2">Uncharacterized protein</fullName>
    </submittedName>
</protein>